<dbReference type="Gene3D" id="2.170.150.20">
    <property type="entry name" value="Peptide methionine sulfoxide reductase"/>
    <property type="match status" value="1"/>
</dbReference>
<dbReference type="HAMAP" id="MF_01401">
    <property type="entry name" value="MsrA"/>
    <property type="match status" value="1"/>
</dbReference>
<evidence type="ECO:0000259" key="8">
    <source>
        <dbReference type="PROSITE" id="PS51790"/>
    </source>
</evidence>
<comment type="similarity">
    <text evidence="1 7">Belongs to the MsrA Met sulfoxide reductase family.</text>
</comment>
<dbReference type="PANTHER" id="PTHR43774">
    <property type="entry name" value="PEPTIDE METHIONINE SULFOXIDE REDUCTASE"/>
    <property type="match status" value="1"/>
</dbReference>
<dbReference type="EMBL" id="FNOS01000003">
    <property type="protein sequence ID" value="SDX84819.1"/>
    <property type="molecule type" value="Genomic_DNA"/>
</dbReference>
<evidence type="ECO:0000256" key="7">
    <source>
        <dbReference type="HAMAP-Rule" id="MF_01401"/>
    </source>
</evidence>
<dbReference type="InterPro" id="IPR002579">
    <property type="entry name" value="Met_Sox_Rdtase_MsrB_dom"/>
</dbReference>
<dbReference type="PROSITE" id="PS51790">
    <property type="entry name" value="MSRB"/>
    <property type="match status" value="1"/>
</dbReference>
<dbReference type="Gene3D" id="3.30.1060.10">
    <property type="entry name" value="Peptide methionine sulphoxide reductase MsrA"/>
    <property type="match status" value="1"/>
</dbReference>
<keyword evidence="3" id="KW-0511">Multifunctional enzyme</keyword>
<dbReference type="InterPro" id="IPR036509">
    <property type="entry name" value="Met_Sox_Rdtase_MsrA_sf"/>
</dbReference>
<evidence type="ECO:0000313" key="9">
    <source>
        <dbReference type="EMBL" id="SDX84819.1"/>
    </source>
</evidence>
<comment type="caution">
    <text evidence="9">The sequence shown here is derived from an EMBL/GenBank/DDBJ whole genome shotgun (WGS) entry which is preliminary data.</text>
</comment>
<evidence type="ECO:0000256" key="1">
    <source>
        <dbReference type="ARBA" id="ARBA00005591"/>
    </source>
</evidence>
<feature type="domain" description="MsrB" evidence="8">
    <location>
        <begin position="237"/>
        <end position="359"/>
    </location>
</feature>
<accession>A0A1H3F3P6</accession>
<feature type="active site" evidence="7">
    <location>
        <position position="58"/>
    </location>
</feature>
<evidence type="ECO:0000256" key="2">
    <source>
        <dbReference type="ARBA" id="ARBA00023002"/>
    </source>
</evidence>
<dbReference type="RefSeq" id="WP_093106763.1">
    <property type="nucleotide sequence ID" value="NZ_FNOS01000003.1"/>
</dbReference>
<comment type="catalytic activity">
    <reaction evidence="6 7">
        <text>[thioredoxin]-disulfide + L-methionine + H2O = L-methionine (S)-S-oxide + [thioredoxin]-dithiol</text>
        <dbReference type="Rhea" id="RHEA:19993"/>
        <dbReference type="Rhea" id="RHEA-COMP:10698"/>
        <dbReference type="Rhea" id="RHEA-COMP:10700"/>
        <dbReference type="ChEBI" id="CHEBI:15377"/>
        <dbReference type="ChEBI" id="CHEBI:29950"/>
        <dbReference type="ChEBI" id="CHEBI:50058"/>
        <dbReference type="ChEBI" id="CHEBI:57844"/>
        <dbReference type="ChEBI" id="CHEBI:58772"/>
        <dbReference type="EC" id="1.8.4.11"/>
    </reaction>
</comment>
<gene>
    <name evidence="7" type="primary">msrA</name>
    <name evidence="9" type="ORF">SAMN04488081_1472</name>
</gene>
<sequence length="375" mass="42897">MNKRRWILSIVTLTLLAGGWFLYQTFTANEYEEVLATEQSELQGDLEGMEQATFAGGCFWCMEPPFESRPGVIRAVSGYTGGETENPTYEEVSGKETGHQEAVQITYDPEQISYEDLLQIFWRQINPTDDGGQFVDRGEPYLSAIFYHDEAQRQAAESSLMEMEDSGRFDGEIVTSVEEYDTFYKAEEYHQDYYKKNPGRYEHYRDNSGRDDYLKQTWGEDRKYEINKTSPFAVEDKASAVSELSSVQYEVTQEDGTEPAYDNKYHDNERDGIYVDIVSGEPLFSSRDQYDSGTGWPSFTKPLELANITYEEDTGVFGTNVEVRSKQADSHLGHVFQDGPEPHGLRYCMNSAAMKFIPADELPGTEYEEYADDFK</sequence>
<protein>
    <recommendedName>
        <fullName evidence="7">Peptide methionine sulfoxide reductase MsrA</fullName>
        <shortName evidence="7">Protein-methionine-S-oxide reductase</shortName>
        <ecNumber evidence="7">1.8.4.11</ecNumber>
    </recommendedName>
    <alternativeName>
        <fullName evidence="7">Peptide-methionine (S)-S-oxide reductase</fullName>
        <shortName evidence="7">Peptide Met(O) reductase</shortName>
    </alternativeName>
</protein>
<comment type="function">
    <text evidence="7">Has an important function as a repair enzyme for proteins that have been inactivated by oxidation. Catalyzes the reversible oxidation-reduction of methionine sulfoxide in proteins to methionine.</text>
</comment>
<dbReference type="Pfam" id="PF01625">
    <property type="entry name" value="PMSR"/>
    <property type="match status" value="1"/>
</dbReference>
<evidence type="ECO:0000313" key="10">
    <source>
        <dbReference type="Proteomes" id="UP000198647"/>
    </source>
</evidence>
<dbReference type="PANTHER" id="PTHR43774:SF1">
    <property type="entry name" value="PEPTIDE METHIONINE SULFOXIDE REDUCTASE MSRA 2"/>
    <property type="match status" value="1"/>
</dbReference>
<keyword evidence="10" id="KW-1185">Reference proteome</keyword>
<dbReference type="NCBIfam" id="TIGR00401">
    <property type="entry name" value="msrA"/>
    <property type="match status" value="1"/>
</dbReference>
<dbReference type="SUPFAM" id="SSF55068">
    <property type="entry name" value="Peptide methionine sulfoxide reductase"/>
    <property type="match status" value="1"/>
</dbReference>
<evidence type="ECO:0000256" key="3">
    <source>
        <dbReference type="ARBA" id="ARBA00023268"/>
    </source>
</evidence>
<dbReference type="InterPro" id="IPR011057">
    <property type="entry name" value="Mss4-like_sf"/>
</dbReference>
<proteinExistence type="inferred from homology"/>
<evidence type="ECO:0000256" key="5">
    <source>
        <dbReference type="ARBA" id="ARBA00048488"/>
    </source>
</evidence>
<comment type="catalytic activity">
    <reaction evidence="5">
        <text>L-methionyl-[protein] + [thioredoxin]-disulfide + H2O = L-methionyl-(R)-S-oxide-[protein] + [thioredoxin]-dithiol</text>
        <dbReference type="Rhea" id="RHEA:24164"/>
        <dbReference type="Rhea" id="RHEA-COMP:10698"/>
        <dbReference type="Rhea" id="RHEA-COMP:10700"/>
        <dbReference type="Rhea" id="RHEA-COMP:12313"/>
        <dbReference type="Rhea" id="RHEA-COMP:12314"/>
        <dbReference type="ChEBI" id="CHEBI:15377"/>
        <dbReference type="ChEBI" id="CHEBI:16044"/>
        <dbReference type="ChEBI" id="CHEBI:29950"/>
        <dbReference type="ChEBI" id="CHEBI:45764"/>
        <dbReference type="ChEBI" id="CHEBI:50058"/>
        <dbReference type="EC" id="1.8.4.12"/>
    </reaction>
</comment>
<reference evidence="9 10" key="1">
    <citation type="submission" date="2016-10" db="EMBL/GenBank/DDBJ databases">
        <authorList>
            <person name="Varghese N."/>
            <person name="Submissions S."/>
        </authorList>
    </citation>
    <scope>NUCLEOTIDE SEQUENCE [LARGE SCALE GENOMIC DNA]</scope>
    <source>
        <strain evidence="9 10">DSM 20748</strain>
    </source>
</reference>
<keyword evidence="2 7" id="KW-0560">Oxidoreductase</keyword>
<dbReference type="Pfam" id="PF01641">
    <property type="entry name" value="SelR"/>
    <property type="match status" value="1"/>
</dbReference>
<dbReference type="EC" id="1.8.4.11" evidence="7"/>
<dbReference type="SUPFAM" id="SSF51316">
    <property type="entry name" value="Mss4-like"/>
    <property type="match status" value="1"/>
</dbReference>
<comment type="catalytic activity">
    <reaction evidence="4 7">
        <text>L-methionyl-[protein] + [thioredoxin]-disulfide + H2O = L-methionyl-(S)-S-oxide-[protein] + [thioredoxin]-dithiol</text>
        <dbReference type="Rhea" id="RHEA:14217"/>
        <dbReference type="Rhea" id="RHEA-COMP:10698"/>
        <dbReference type="Rhea" id="RHEA-COMP:10700"/>
        <dbReference type="Rhea" id="RHEA-COMP:12313"/>
        <dbReference type="Rhea" id="RHEA-COMP:12315"/>
        <dbReference type="ChEBI" id="CHEBI:15377"/>
        <dbReference type="ChEBI" id="CHEBI:16044"/>
        <dbReference type="ChEBI" id="CHEBI:29950"/>
        <dbReference type="ChEBI" id="CHEBI:44120"/>
        <dbReference type="ChEBI" id="CHEBI:50058"/>
        <dbReference type="EC" id="1.8.4.11"/>
    </reaction>
</comment>
<dbReference type="InterPro" id="IPR002569">
    <property type="entry name" value="Met_Sox_Rdtase_MsrA_dom"/>
</dbReference>
<name>A0A1H3F3P6_9BACI</name>
<evidence type="ECO:0000256" key="4">
    <source>
        <dbReference type="ARBA" id="ARBA00047806"/>
    </source>
</evidence>
<dbReference type="Proteomes" id="UP000198647">
    <property type="component" value="Unassembled WGS sequence"/>
</dbReference>
<dbReference type="NCBIfam" id="TIGR00357">
    <property type="entry name" value="peptide-methionine (R)-S-oxide reductase MsrB"/>
    <property type="match status" value="1"/>
</dbReference>
<evidence type="ECO:0000256" key="6">
    <source>
        <dbReference type="ARBA" id="ARBA00048782"/>
    </source>
</evidence>
<organism evidence="9 10">
    <name type="scientific">Salimicrobium album</name>
    <dbReference type="NCBI Taxonomy" id="50717"/>
    <lineage>
        <taxon>Bacteria</taxon>
        <taxon>Bacillati</taxon>
        <taxon>Bacillota</taxon>
        <taxon>Bacilli</taxon>
        <taxon>Bacillales</taxon>
        <taxon>Bacillaceae</taxon>
        <taxon>Salimicrobium</taxon>
    </lineage>
</organism>